<gene>
    <name evidence="1" type="ORF">HINF_LOCUS15055</name>
    <name evidence="2" type="ORF">HINF_LOCUS1968</name>
</gene>
<evidence type="ECO:0000313" key="2">
    <source>
        <dbReference type="EMBL" id="CAL5972564.1"/>
    </source>
</evidence>
<dbReference type="AlphaFoldDB" id="A0AA86NWD1"/>
<proteinExistence type="predicted"/>
<name>A0AA86NWD1_9EUKA</name>
<dbReference type="Proteomes" id="UP001642409">
    <property type="component" value="Unassembled WGS sequence"/>
</dbReference>
<keyword evidence="3" id="KW-1185">Reference proteome</keyword>
<accession>A0AA86NWD1</accession>
<evidence type="ECO:0000313" key="3">
    <source>
        <dbReference type="Proteomes" id="UP001642409"/>
    </source>
</evidence>
<dbReference type="EMBL" id="CAXDID020000003">
    <property type="protein sequence ID" value="CAL5972564.1"/>
    <property type="molecule type" value="Genomic_DNA"/>
</dbReference>
<dbReference type="EMBL" id="CATOUU010000380">
    <property type="protein sequence ID" value="CAI9927410.1"/>
    <property type="molecule type" value="Genomic_DNA"/>
</dbReference>
<comment type="caution">
    <text evidence="1">The sequence shown here is derived from an EMBL/GenBank/DDBJ whole genome shotgun (WGS) entry which is preliminary data.</text>
</comment>
<protein>
    <submittedName>
        <fullName evidence="2">Hypothetical_protein</fullName>
    </submittedName>
</protein>
<sequence length="164" mass="18823">MYVINKQVEQIKEDKKVQYQNTQQCNEKANRLINENRLMNNPIYSHHCLNLHLCLAHNWHLRLNKNLWSYIYFLLRLNCIHNLNGLLSGLGATKTKAHNSNSRSITSSVMSVMRGMMEVMNCVVCSVAERLANMRVANTKVVSSGCMVMRCCMVHSTRMMVCGT</sequence>
<organism evidence="1">
    <name type="scientific">Hexamita inflata</name>
    <dbReference type="NCBI Taxonomy" id="28002"/>
    <lineage>
        <taxon>Eukaryota</taxon>
        <taxon>Metamonada</taxon>
        <taxon>Diplomonadida</taxon>
        <taxon>Hexamitidae</taxon>
        <taxon>Hexamitinae</taxon>
        <taxon>Hexamita</taxon>
    </lineage>
</organism>
<evidence type="ECO:0000313" key="1">
    <source>
        <dbReference type="EMBL" id="CAI9927410.1"/>
    </source>
</evidence>
<reference evidence="2 3" key="2">
    <citation type="submission" date="2024-07" db="EMBL/GenBank/DDBJ databases">
        <authorList>
            <person name="Akdeniz Z."/>
        </authorList>
    </citation>
    <scope>NUCLEOTIDE SEQUENCE [LARGE SCALE GENOMIC DNA]</scope>
</reference>
<reference evidence="1" key="1">
    <citation type="submission" date="2023-06" db="EMBL/GenBank/DDBJ databases">
        <authorList>
            <person name="Kurt Z."/>
        </authorList>
    </citation>
    <scope>NUCLEOTIDE SEQUENCE</scope>
</reference>